<reference evidence="2 3" key="1">
    <citation type="submission" date="2017-02" db="EMBL/GenBank/DDBJ databases">
        <authorList>
            <person name="Peterson S.W."/>
        </authorList>
    </citation>
    <scope>NUCLEOTIDE SEQUENCE [LARGE SCALE GENOMIC DNA]</scope>
    <source>
        <strain evidence="2 3">B Mb 05.01</strain>
    </source>
</reference>
<keyword evidence="1" id="KW-0812">Transmembrane</keyword>
<feature type="transmembrane region" description="Helical" evidence="1">
    <location>
        <begin position="49"/>
        <end position="72"/>
    </location>
</feature>
<sequence>MMRNDRLAMGANVPGVVLRLLAVAVAVIGGMLVGAPLGWFAIISAAAVFGAIVPQLGGVWAAAGAFVVVLLLEPSHPLRTAVAIAVVHLLHVLAALSLVVPLRARVTLRALMPTAMRFVLVQVICQGAAFAISLLPGGPVVPIAVIFGGGAGLLLALVVARMLRGSRVRAFSDREVTEVR</sequence>
<keyword evidence="1" id="KW-1133">Transmembrane helix</keyword>
<name>A0A1R4IGR7_9MICO</name>
<evidence type="ECO:0000313" key="3">
    <source>
        <dbReference type="Proteomes" id="UP000196320"/>
    </source>
</evidence>
<protein>
    <submittedName>
        <fullName evidence="2">Uncharacterized protein</fullName>
    </submittedName>
</protein>
<dbReference type="Proteomes" id="UP000196320">
    <property type="component" value="Unassembled WGS sequence"/>
</dbReference>
<feature type="transmembrane region" description="Helical" evidence="1">
    <location>
        <begin position="114"/>
        <end position="134"/>
    </location>
</feature>
<proteinExistence type="predicted"/>
<dbReference type="EMBL" id="FUKO01000009">
    <property type="protein sequence ID" value="SJN19072.1"/>
    <property type="molecule type" value="Genomic_DNA"/>
</dbReference>
<dbReference type="RefSeq" id="WP_087129816.1">
    <property type="nucleotide sequence ID" value="NZ_FUKO01000009.1"/>
</dbReference>
<dbReference type="AlphaFoldDB" id="A0A1R4IGR7"/>
<feature type="transmembrane region" description="Helical" evidence="1">
    <location>
        <begin position="78"/>
        <end position="102"/>
    </location>
</feature>
<evidence type="ECO:0000256" key="1">
    <source>
        <dbReference type="SAM" id="Phobius"/>
    </source>
</evidence>
<feature type="transmembrane region" description="Helical" evidence="1">
    <location>
        <begin position="140"/>
        <end position="160"/>
    </location>
</feature>
<accession>A0A1R4IGR7</accession>
<organism evidence="2 3">
    <name type="scientific">Microbacterium esteraromaticum</name>
    <dbReference type="NCBI Taxonomy" id="57043"/>
    <lineage>
        <taxon>Bacteria</taxon>
        <taxon>Bacillati</taxon>
        <taxon>Actinomycetota</taxon>
        <taxon>Actinomycetes</taxon>
        <taxon>Micrococcales</taxon>
        <taxon>Microbacteriaceae</taxon>
        <taxon>Microbacterium</taxon>
    </lineage>
</organism>
<evidence type="ECO:0000313" key="2">
    <source>
        <dbReference type="EMBL" id="SJN19072.1"/>
    </source>
</evidence>
<gene>
    <name evidence="2" type="ORF">FM104_02095</name>
</gene>
<keyword evidence="3" id="KW-1185">Reference proteome</keyword>
<feature type="transmembrane region" description="Helical" evidence="1">
    <location>
        <begin position="20"/>
        <end position="42"/>
    </location>
</feature>
<keyword evidence="1" id="KW-0472">Membrane</keyword>